<dbReference type="EMBL" id="JAAMFM010000026">
    <property type="protein sequence ID" value="NVM96200.1"/>
    <property type="molecule type" value="Genomic_DNA"/>
</dbReference>
<evidence type="ECO:0000313" key="2">
    <source>
        <dbReference type="EMBL" id="NVM96200.1"/>
    </source>
</evidence>
<evidence type="ECO:0000256" key="1">
    <source>
        <dbReference type="SAM" id="MobiDB-lite"/>
    </source>
</evidence>
<dbReference type="AlphaFoldDB" id="A0A7Y7IIQ3"/>
<dbReference type="InterPro" id="IPR045079">
    <property type="entry name" value="Oxoprolinase-like"/>
</dbReference>
<accession>A0A7Y7IIQ3</accession>
<dbReference type="GO" id="GO:0017168">
    <property type="term" value="F:5-oxoprolinase (ATP-hydrolyzing) activity"/>
    <property type="evidence" value="ECO:0007669"/>
    <property type="project" value="TreeGrafter"/>
</dbReference>
<evidence type="ECO:0000313" key="3">
    <source>
        <dbReference type="Proteomes" id="UP000543556"/>
    </source>
</evidence>
<dbReference type="RefSeq" id="WP_176635926.1">
    <property type="nucleotide sequence ID" value="NZ_JAAMFM010000026.1"/>
</dbReference>
<dbReference type="GO" id="GO:0005829">
    <property type="term" value="C:cytosol"/>
    <property type="evidence" value="ECO:0007669"/>
    <property type="project" value="TreeGrafter"/>
</dbReference>
<feature type="region of interest" description="Disordered" evidence="1">
    <location>
        <begin position="419"/>
        <end position="438"/>
    </location>
</feature>
<name>A0A7Y7IIQ3_9MICC</name>
<gene>
    <name evidence="2" type="ORF">G6034_15070</name>
</gene>
<dbReference type="Proteomes" id="UP000543556">
    <property type="component" value="Unassembled WGS sequence"/>
</dbReference>
<comment type="caution">
    <text evidence="2">The sequence shown here is derived from an EMBL/GenBank/DDBJ whole genome shotgun (WGS) entry which is preliminary data.</text>
</comment>
<sequence length="438" mass="46804">MRIGLRLEEHACHGVMLAGRTVVAAAAVLDAGSLTEAAEQALFRLGQIKAATVSEIVVDVGRVLTSRRLSSVAVIRVSPRPPADAFHTSRLPRIVEGAATRILHVRGGHDIRARELAPLDLASFKKNVATVVEGHRNVAITALGATSTDEHEARIADAILAHDSSVRISISHDFFANAFRDRDFTTTLNSALMETGEFLAITLEQLCRRHYPGAEVSFVKNDGGRARIRQLAGTPVHALHPEPASQLLGLALLATEPDCEVIMADDKAMTVGATRGGIPASSSLIRAGYEASLATNAAAVENYTANHPIHPLAPTVVADLRKDRGEPLPFGLNATFSTHEDAALIGCAAAPWTAWIDRLENVDNKEDLQQVQRLAEEDAKSIVIQSGGSPALTRIMESNAYALPYGNPGIVRVRVQAADESDHGNGVQPPHQQQRVAT</sequence>
<dbReference type="PANTHER" id="PTHR11365">
    <property type="entry name" value="5-OXOPROLINASE RELATED"/>
    <property type="match status" value="1"/>
</dbReference>
<keyword evidence="3" id="KW-1185">Reference proteome</keyword>
<proteinExistence type="predicted"/>
<organism evidence="2 3">
    <name type="scientific">Arthrobacter wenxiniae</name>
    <dbReference type="NCBI Taxonomy" id="2713570"/>
    <lineage>
        <taxon>Bacteria</taxon>
        <taxon>Bacillati</taxon>
        <taxon>Actinomycetota</taxon>
        <taxon>Actinomycetes</taxon>
        <taxon>Micrococcales</taxon>
        <taxon>Micrococcaceae</taxon>
        <taxon>Arthrobacter</taxon>
    </lineage>
</organism>
<dbReference type="GO" id="GO:0006749">
    <property type="term" value="P:glutathione metabolic process"/>
    <property type="evidence" value="ECO:0007669"/>
    <property type="project" value="TreeGrafter"/>
</dbReference>
<protein>
    <submittedName>
        <fullName evidence="2">Methylhydantoinase</fullName>
    </submittedName>
</protein>
<reference evidence="2 3" key="1">
    <citation type="submission" date="2020-02" db="EMBL/GenBank/DDBJ databases">
        <title>Genome sequence of strain AETb3-4.</title>
        <authorList>
            <person name="Gao J."/>
            <person name="Zhang X."/>
        </authorList>
    </citation>
    <scope>NUCLEOTIDE SEQUENCE [LARGE SCALE GENOMIC DNA]</scope>
    <source>
        <strain evidence="2 3">AETb3-4</strain>
    </source>
</reference>
<dbReference type="PANTHER" id="PTHR11365:SF23">
    <property type="entry name" value="HYPOTHETICAL 5-OXOPROLINASE (EUROFUNG)-RELATED"/>
    <property type="match status" value="1"/>
</dbReference>